<evidence type="ECO:0000259" key="5">
    <source>
        <dbReference type="SMART" id="SM00385"/>
    </source>
</evidence>
<accession>A0A7N0U796</accession>
<dbReference type="InterPro" id="IPR036915">
    <property type="entry name" value="Cyclin-like_sf"/>
</dbReference>
<dbReference type="GO" id="GO:0006357">
    <property type="term" value="P:regulation of transcription by RNA polymerase II"/>
    <property type="evidence" value="ECO:0007669"/>
    <property type="project" value="InterPro"/>
</dbReference>
<feature type="domain" description="Cyclin-like" evidence="5">
    <location>
        <begin position="85"/>
        <end position="166"/>
    </location>
</feature>
<dbReference type="SUPFAM" id="SSF47954">
    <property type="entry name" value="Cyclin-like"/>
    <property type="match status" value="2"/>
</dbReference>
<dbReference type="Proteomes" id="UP000594263">
    <property type="component" value="Unplaced"/>
</dbReference>
<organism evidence="6 7">
    <name type="scientific">Kalanchoe fedtschenkoi</name>
    <name type="common">Lavender scallops</name>
    <name type="synonym">South American air plant</name>
    <dbReference type="NCBI Taxonomy" id="63787"/>
    <lineage>
        <taxon>Eukaryota</taxon>
        <taxon>Viridiplantae</taxon>
        <taxon>Streptophyta</taxon>
        <taxon>Embryophyta</taxon>
        <taxon>Tracheophyta</taxon>
        <taxon>Spermatophyta</taxon>
        <taxon>Magnoliopsida</taxon>
        <taxon>eudicotyledons</taxon>
        <taxon>Gunneridae</taxon>
        <taxon>Pentapetalae</taxon>
        <taxon>Saxifragales</taxon>
        <taxon>Crassulaceae</taxon>
        <taxon>Kalanchoe</taxon>
    </lineage>
</organism>
<comment type="similarity">
    <text evidence="3">Belongs to the cyclin family.</text>
</comment>
<dbReference type="InterPro" id="IPR043198">
    <property type="entry name" value="Cyclin/Ssn8"/>
</dbReference>
<evidence type="ECO:0000256" key="4">
    <source>
        <dbReference type="SAM" id="MobiDB-lite"/>
    </source>
</evidence>
<keyword evidence="3" id="KW-0195">Cyclin</keyword>
<evidence type="ECO:0000256" key="2">
    <source>
        <dbReference type="ARBA" id="ARBA00023306"/>
    </source>
</evidence>
<dbReference type="InterPro" id="IPR006671">
    <property type="entry name" value="Cyclin_N"/>
</dbReference>
<dbReference type="GO" id="GO:0016538">
    <property type="term" value="F:cyclin-dependent protein serine/threonine kinase regulator activity"/>
    <property type="evidence" value="ECO:0007669"/>
    <property type="project" value="InterPro"/>
</dbReference>
<dbReference type="GO" id="GO:0051301">
    <property type="term" value="P:cell division"/>
    <property type="evidence" value="ECO:0007669"/>
    <property type="project" value="UniProtKB-KW"/>
</dbReference>
<dbReference type="AlphaFoldDB" id="A0A7N0U796"/>
<keyword evidence="2" id="KW-0131">Cell cycle</keyword>
<dbReference type="Gramene" id="Kaladp0055s0419.1.v1.1">
    <property type="protein sequence ID" value="Kaladp0055s0419.1.v1.1"/>
    <property type="gene ID" value="Kaladp0055s0419.v1.1"/>
</dbReference>
<feature type="region of interest" description="Disordered" evidence="4">
    <location>
        <begin position="272"/>
        <end position="303"/>
    </location>
</feature>
<evidence type="ECO:0000313" key="6">
    <source>
        <dbReference type="EnsemblPlants" id="Kaladp0055s0419.1.v1.1"/>
    </source>
</evidence>
<dbReference type="EnsemblPlants" id="Kaladp0055s0419.1.v1.1">
    <property type="protein sequence ID" value="Kaladp0055s0419.1.v1.1"/>
    <property type="gene ID" value="Kaladp0055s0419.v1.1"/>
</dbReference>
<protein>
    <recommendedName>
        <fullName evidence="5">Cyclin-like domain-containing protein</fullName>
    </recommendedName>
</protein>
<reference evidence="6" key="1">
    <citation type="submission" date="2021-01" db="UniProtKB">
        <authorList>
            <consortium name="EnsemblPlants"/>
        </authorList>
    </citation>
    <scope>IDENTIFICATION</scope>
</reference>
<dbReference type="OMA" id="EPQIMLK"/>
<dbReference type="CDD" id="cd20585">
    <property type="entry name" value="CYCLIN_AcCycH_rpt1"/>
    <property type="match status" value="1"/>
</dbReference>
<proteinExistence type="inferred from homology"/>
<name>A0A7N0U796_KALFE</name>
<keyword evidence="1" id="KW-0132">Cell division</keyword>
<dbReference type="Gene3D" id="1.10.472.10">
    <property type="entry name" value="Cyclin-like"/>
    <property type="match status" value="2"/>
</dbReference>
<dbReference type="InterPro" id="IPR013763">
    <property type="entry name" value="Cyclin-like_dom"/>
</dbReference>
<dbReference type="FunFam" id="1.10.472.10:FF:000063">
    <property type="entry name" value="cyclin-H1-1"/>
    <property type="match status" value="1"/>
</dbReference>
<sequence length="303" mass="34857">MADFQTSSHRARWIFTPQELVEKYKEANQRAIEALDKFGATRVEVDIDGTLTYPEPLSGTGGDKHSRAKPLNVDEEKLLRVFYEYKIQDACQAFDFPHKIQATALMYFKRFYLQWSVMQHYPKNIMLTCIYAACKIEENHVSAEELGKGISQDHQMILNNEMIVYQSLDFDLIVYAPYRSVEGFVNDMEDFCQAENGLQMFQLALAALRRSNNAHGVLDFESYLSSVIARQNFLHTLSELLESLDAIDVWIEKHYIPTADELKRIDRKVKSCLDPSSHDKSKKREKKSKHKSKRGSEEAPSGG</sequence>
<dbReference type="PANTHER" id="PTHR10026">
    <property type="entry name" value="CYCLIN"/>
    <property type="match status" value="1"/>
</dbReference>
<keyword evidence="7" id="KW-1185">Reference proteome</keyword>
<dbReference type="SMART" id="SM00385">
    <property type="entry name" value="CYCLIN"/>
    <property type="match status" value="1"/>
</dbReference>
<feature type="compositionally biased region" description="Basic residues" evidence="4">
    <location>
        <begin position="280"/>
        <end position="293"/>
    </location>
</feature>
<dbReference type="Pfam" id="PF00134">
    <property type="entry name" value="Cyclin_N"/>
    <property type="match status" value="1"/>
</dbReference>
<evidence type="ECO:0000256" key="3">
    <source>
        <dbReference type="RuleBase" id="RU000383"/>
    </source>
</evidence>
<evidence type="ECO:0000256" key="1">
    <source>
        <dbReference type="ARBA" id="ARBA00022618"/>
    </source>
</evidence>
<evidence type="ECO:0000313" key="7">
    <source>
        <dbReference type="Proteomes" id="UP000594263"/>
    </source>
</evidence>